<name>A0ABD2BG77_VESSQ</name>
<keyword evidence="3" id="KW-1185">Reference proteome</keyword>
<evidence type="ECO:0000313" key="3">
    <source>
        <dbReference type="Proteomes" id="UP001607302"/>
    </source>
</evidence>
<organism evidence="2 3">
    <name type="scientific">Vespula squamosa</name>
    <name type="common">Southern yellow jacket</name>
    <name type="synonym">Wasp</name>
    <dbReference type="NCBI Taxonomy" id="30214"/>
    <lineage>
        <taxon>Eukaryota</taxon>
        <taxon>Metazoa</taxon>
        <taxon>Ecdysozoa</taxon>
        <taxon>Arthropoda</taxon>
        <taxon>Hexapoda</taxon>
        <taxon>Insecta</taxon>
        <taxon>Pterygota</taxon>
        <taxon>Neoptera</taxon>
        <taxon>Endopterygota</taxon>
        <taxon>Hymenoptera</taxon>
        <taxon>Apocrita</taxon>
        <taxon>Aculeata</taxon>
        <taxon>Vespoidea</taxon>
        <taxon>Vespidae</taxon>
        <taxon>Vespinae</taxon>
        <taxon>Vespula</taxon>
    </lineage>
</organism>
<reference evidence="2 3" key="1">
    <citation type="journal article" date="2024" name="Ann. Entomol. Soc. Am.">
        <title>Genomic analyses of the southern and eastern yellowjacket wasps (Hymenoptera: Vespidae) reveal evolutionary signatures of social life.</title>
        <authorList>
            <person name="Catto M.A."/>
            <person name="Caine P.B."/>
            <person name="Orr S.E."/>
            <person name="Hunt B.G."/>
            <person name="Goodisman M.A.D."/>
        </authorList>
    </citation>
    <scope>NUCLEOTIDE SEQUENCE [LARGE SCALE GENOMIC DNA]</scope>
    <source>
        <strain evidence="2">233</strain>
        <tissue evidence="2">Head and thorax</tissue>
    </source>
</reference>
<accession>A0ABD2BG77</accession>
<evidence type="ECO:0000313" key="2">
    <source>
        <dbReference type="EMBL" id="KAL2731766.1"/>
    </source>
</evidence>
<comment type="caution">
    <text evidence="2">The sequence shown here is derived from an EMBL/GenBank/DDBJ whole genome shotgun (WGS) entry which is preliminary data.</text>
</comment>
<dbReference type="Proteomes" id="UP001607302">
    <property type="component" value="Unassembled WGS sequence"/>
</dbReference>
<gene>
    <name evidence="2" type="ORF">V1478_004454</name>
</gene>
<feature type="domain" description="PiggyBac transposable element-derived protein" evidence="1">
    <location>
        <begin position="3"/>
        <end position="72"/>
    </location>
</feature>
<proteinExistence type="predicted"/>
<dbReference type="Pfam" id="PF13843">
    <property type="entry name" value="DDE_Tnp_1_7"/>
    <property type="match status" value="1"/>
</dbReference>
<sequence>MLWLDKKEVWMLSTAYSAEITESRRVDYRTGLPKKKPTCIIDYNYNMGAVDKIDVTLSSFHCLRKSIRKIQQISSVMCKRNATKMLMRNRKSDTYN</sequence>
<dbReference type="InterPro" id="IPR029526">
    <property type="entry name" value="PGBD"/>
</dbReference>
<protein>
    <submittedName>
        <fullName evidence="2">PiggyBac transposable element-derived protein 4-like</fullName>
    </submittedName>
</protein>
<dbReference type="EMBL" id="JAUDFV010000102">
    <property type="protein sequence ID" value="KAL2731766.1"/>
    <property type="molecule type" value="Genomic_DNA"/>
</dbReference>
<dbReference type="AlphaFoldDB" id="A0ABD2BG77"/>
<evidence type="ECO:0000259" key="1">
    <source>
        <dbReference type="Pfam" id="PF13843"/>
    </source>
</evidence>